<evidence type="ECO:0000256" key="15">
    <source>
        <dbReference type="PIRSR" id="PIRSR611782-2"/>
    </source>
</evidence>
<dbReference type="CDD" id="cd10839">
    <property type="entry name" value="cpPDZ1_DegP-like"/>
    <property type="match status" value="1"/>
</dbReference>
<evidence type="ECO:0000256" key="16">
    <source>
        <dbReference type="SAM" id="MobiDB-lite"/>
    </source>
</evidence>
<evidence type="ECO:0000256" key="4">
    <source>
        <dbReference type="ARBA" id="ARBA00013035"/>
    </source>
</evidence>
<dbReference type="EC" id="3.4.21.107" evidence="4"/>
<dbReference type="STRING" id="1211777.BN77_p11234"/>
<dbReference type="Gene3D" id="2.30.42.10">
    <property type="match status" value="2"/>
</dbReference>
<feature type="region of interest" description="Disordered" evidence="16">
    <location>
        <begin position="68"/>
        <end position="92"/>
    </location>
</feature>
<evidence type="ECO:0000313" key="20">
    <source>
        <dbReference type="Proteomes" id="UP000009319"/>
    </source>
</evidence>
<feature type="domain" description="PDZ" evidence="18">
    <location>
        <begin position="256"/>
        <end position="347"/>
    </location>
</feature>
<keyword evidence="7" id="KW-0732">Signal</keyword>
<evidence type="ECO:0000256" key="17">
    <source>
        <dbReference type="SAM" id="Phobius"/>
    </source>
</evidence>
<dbReference type="GO" id="GO:0004252">
    <property type="term" value="F:serine-type endopeptidase activity"/>
    <property type="evidence" value="ECO:0007669"/>
    <property type="project" value="InterPro"/>
</dbReference>
<keyword evidence="20" id="KW-1185">Reference proteome</keyword>
<evidence type="ECO:0000256" key="12">
    <source>
        <dbReference type="ARBA" id="ARBA00023016"/>
    </source>
</evidence>
<accession>K0Q286</accession>
<dbReference type="SUPFAM" id="SSF50156">
    <property type="entry name" value="PDZ domain-like"/>
    <property type="match status" value="2"/>
</dbReference>
<dbReference type="GO" id="GO:0006508">
    <property type="term" value="P:proteolysis"/>
    <property type="evidence" value="ECO:0007669"/>
    <property type="project" value="UniProtKB-KW"/>
</dbReference>
<evidence type="ECO:0000256" key="3">
    <source>
        <dbReference type="ARBA" id="ARBA00010541"/>
    </source>
</evidence>
<feature type="compositionally biased region" description="Low complexity" evidence="16">
    <location>
        <begin position="76"/>
        <end position="90"/>
    </location>
</feature>
<feature type="binding site" evidence="15">
    <location>
        <begin position="210"/>
        <end position="212"/>
    </location>
    <ligand>
        <name>substrate</name>
    </ligand>
</feature>
<evidence type="ECO:0000256" key="7">
    <source>
        <dbReference type="ARBA" id="ARBA00022729"/>
    </source>
</evidence>
<evidence type="ECO:0000259" key="18">
    <source>
        <dbReference type="PROSITE" id="PS50106"/>
    </source>
</evidence>
<gene>
    <name evidence="19" type="primary">degQ</name>
    <name evidence="19" type="ORF">BN77_p11234</name>
</gene>
<dbReference type="PANTHER" id="PTHR22939:SF130">
    <property type="entry name" value="PERIPLASMIC SERINE ENDOPROTEASE DEGP-LIKE-RELATED"/>
    <property type="match status" value="1"/>
</dbReference>
<feature type="active site" description="Charge relay system" evidence="14">
    <location>
        <position position="108"/>
    </location>
</feature>
<feature type="transmembrane region" description="Helical" evidence="17">
    <location>
        <begin position="21"/>
        <end position="38"/>
    </location>
</feature>
<dbReference type="Proteomes" id="UP000009319">
    <property type="component" value="Unassembled WGS sequence"/>
</dbReference>
<comment type="caution">
    <text evidence="19">The sequence shown here is derived from an EMBL/GenBank/DDBJ whole genome shotgun (WGS) entry which is preliminary data.</text>
</comment>
<dbReference type="GO" id="GO:0042597">
    <property type="term" value="C:periplasmic space"/>
    <property type="evidence" value="ECO:0007669"/>
    <property type="project" value="UniProtKB-SubCell"/>
</dbReference>
<feature type="binding site" evidence="15">
    <location>
        <position position="108"/>
    </location>
    <ligand>
        <name>substrate</name>
    </ligand>
</feature>
<dbReference type="HOGENOM" id="CLU_020120_1_0_5"/>
<keyword evidence="10 19" id="KW-0378">Hydrolase</keyword>
<evidence type="ECO:0000256" key="2">
    <source>
        <dbReference type="ARBA" id="ARBA00004418"/>
    </source>
</evidence>
<evidence type="ECO:0000256" key="5">
    <source>
        <dbReference type="ARBA" id="ARBA00013958"/>
    </source>
</evidence>
<keyword evidence="17" id="KW-0472">Membrane</keyword>
<evidence type="ECO:0000313" key="19">
    <source>
        <dbReference type="EMBL" id="CCM78550.1"/>
    </source>
</evidence>
<dbReference type="eggNOG" id="COG0265">
    <property type="taxonomic scope" value="Bacteria"/>
</dbReference>
<proteinExistence type="inferred from homology"/>
<evidence type="ECO:0000256" key="6">
    <source>
        <dbReference type="ARBA" id="ARBA00022670"/>
    </source>
</evidence>
<reference evidence="19 20" key="1">
    <citation type="journal article" date="2013" name="Genome Announc.">
        <title>Draft Genome Sequence of Rhizobium mesoamericanum STM3625, a Nitrogen-Fixing Symbiont of Mimosa pudica Isolated in French Guiana (South America).</title>
        <authorList>
            <person name="Moulin L."/>
            <person name="Mornico D."/>
            <person name="Melkonian R."/>
            <person name="Klonowska A."/>
        </authorList>
    </citation>
    <scope>NUCLEOTIDE SEQUENCE [LARGE SCALE GENOMIC DNA]</scope>
    <source>
        <strain evidence="19 20">STM3625</strain>
    </source>
</reference>
<dbReference type="RefSeq" id="WP_007537629.1">
    <property type="nucleotide sequence ID" value="NZ_HF536773.1"/>
</dbReference>
<keyword evidence="17" id="KW-0812">Transmembrane</keyword>
<dbReference type="PANTHER" id="PTHR22939">
    <property type="entry name" value="SERINE PROTEASE FAMILY S1C HTRA-RELATED"/>
    <property type="match status" value="1"/>
</dbReference>
<dbReference type="InterPro" id="IPR036034">
    <property type="entry name" value="PDZ_sf"/>
</dbReference>
<protein>
    <recommendedName>
        <fullName evidence="5">Probable periplasmic serine endoprotease DegP-like</fullName>
        <ecNumber evidence="4">3.4.21.107</ecNumber>
    </recommendedName>
    <alternativeName>
        <fullName evidence="13">Protease Do</fullName>
    </alternativeName>
</protein>
<dbReference type="SMART" id="SM00228">
    <property type="entry name" value="PDZ"/>
    <property type="match status" value="2"/>
</dbReference>
<evidence type="ECO:0000256" key="10">
    <source>
        <dbReference type="ARBA" id="ARBA00022801"/>
    </source>
</evidence>
<evidence type="ECO:0000256" key="8">
    <source>
        <dbReference type="ARBA" id="ARBA00022737"/>
    </source>
</evidence>
<feature type="binding site" evidence="15">
    <location>
        <position position="138"/>
    </location>
    <ligand>
        <name>substrate</name>
    </ligand>
</feature>
<dbReference type="PROSITE" id="PS50106">
    <property type="entry name" value="PDZ"/>
    <property type="match status" value="2"/>
</dbReference>
<dbReference type="NCBIfam" id="TIGR02037">
    <property type="entry name" value="degP_htrA_DO"/>
    <property type="match status" value="1"/>
</dbReference>
<name>K0Q286_9HYPH</name>
<evidence type="ECO:0000256" key="13">
    <source>
        <dbReference type="ARBA" id="ARBA00032850"/>
    </source>
</evidence>
<sequence>MDTCYAGSATLTVARSATPRAFARSVAVGLVVFLMLASPSTAQVRDLSDLAAKVIDAVVNIQTSRNAVVDPNSDAQSQPPEGEQPRPQRSLGSGFVIDASGIIVTNEHVIRGAEEIYVILNDGTRMPAELLGEDRYIDVAVLRVQPTTPLPVVKFADSDQIRVGEPVMAIGNPSGLGGTVTAGIVSAKNRDIRTSPFDNFIQTDAAINRGNSGGPLFNMAGDVIGINTLGLTPSGGSIGLNFAVPANTAQPIIAQLREFGETRRGWLGVYLQDLTSEIAEALRLNPPRGVLVSGVDPRGPAVPAGIRAGDVIVKLNGQEIHDARQLQRIVAEAPVGTTVPVTVARDGRSTELTVTLTRREAPAPGTTAVSALGMQVSSITPELRNQLQLPRDARGVVVAAVDPSSQAGRHGIRPGTVILEVHNEAVDSPGDFVRRVEELKTEGRHSVVILVLAANGQTRIIALNLA</sequence>
<dbReference type="InterPro" id="IPR011782">
    <property type="entry name" value="Pept_S1C_Do"/>
</dbReference>
<feature type="domain" description="PDZ" evidence="18">
    <location>
        <begin position="353"/>
        <end position="428"/>
    </location>
</feature>
<evidence type="ECO:0000256" key="9">
    <source>
        <dbReference type="ARBA" id="ARBA00022764"/>
    </source>
</evidence>
<organism evidence="19 20">
    <name type="scientific">Rhizobium mesoamericanum STM3625</name>
    <dbReference type="NCBI Taxonomy" id="1211777"/>
    <lineage>
        <taxon>Bacteria</taxon>
        <taxon>Pseudomonadati</taxon>
        <taxon>Pseudomonadota</taxon>
        <taxon>Alphaproteobacteria</taxon>
        <taxon>Hyphomicrobiales</taxon>
        <taxon>Rhizobiaceae</taxon>
        <taxon>Rhizobium/Agrobacterium group</taxon>
        <taxon>Rhizobium</taxon>
    </lineage>
</organism>
<dbReference type="AlphaFoldDB" id="K0Q286"/>
<keyword evidence="12" id="KW-0346">Stress response</keyword>
<dbReference type="InterPro" id="IPR009003">
    <property type="entry name" value="Peptidase_S1_PA"/>
</dbReference>
<keyword evidence="9" id="KW-0574">Periplasm</keyword>
<dbReference type="InterPro" id="IPR001940">
    <property type="entry name" value="Peptidase_S1C"/>
</dbReference>
<comment type="similarity">
    <text evidence="3">Belongs to the peptidase S1C family.</text>
</comment>
<comment type="catalytic activity">
    <reaction evidence="1">
        <text>Acts on substrates that are at least partially unfolded. The cleavage site P1 residue is normally between a pair of hydrophobic residues, such as Val-|-Val.</text>
        <dbReference type="EC" id="3.4.21.107"/>
    </reaction>
</comment>
<evidence type="ECO:0000256" key="1">
    <source>
        <dbReference type="ARBA" id="ARBA00001772"/>
    </source>
</evidence>
<keyword evidence="6 19" id="KW-0645">Protease</keyword>
<feature type="active site" description="Charge relay system" evidence="14">
    <location>
        <position position="212"/>
    </location>
</feature>
<feature type="active site" description="Charge relay system" evidence="14">
    <location>
        <position position="138"/>
    </location>
</feature>
<dbReference type="Pfam" id="PF13180">
    <property type="entry name" value="PDZ_2"/>
    <property type="match status" value="1"/>
</dbReference>
<dbReference type="PRINTS" id="PR00834">
    <property type="entry name" value="PROTEASES2C"/>
</dbReference>
<dbReference type="SUPFAM" id="SSF50494">
    <property type="entry name" value="Trypsin-like serine proteases"/>
    <property type="match status" value="1"/>
</dbReference>
<evidence type="ECO:0000256" key="11">
    <source>
        <dbReference type="ARBA" id="ARBA00022825"/>
    </source>
</evidence>
<dbReference type="EMBL" id="CANI01000039">
    <property type="protein sequence ID" value="CCM78550.1"/>
    <property type="molecule type" value="Genomic_DNA"/>
</dbReference>
<comment type="subcellular location">
    <subcellularLocation>
        <location evidence="2">Periplasm</location>
    </subcellularLocation>
</comment>
<keyword evidence="11" id="KW-0720">Serine protease</keyword>
<dbReference type="InterPro" id="IPR001478">
    <property type="entry name" value="PDZ"/>
</dbReference>
<keyword evidence="17" id="KW-1133">Transmembrane helix</keyword>
<evidence type="ECO:0000256" key="14">
    <source>
        <dbReference type="PIRSR" id="PIRSR611782-1"/>
    </source>
</evidence>
<dbReference type="Pfam" id="PF13365">
    <property type="entry name" value="Trypsin_2"/>
    <property type="match status" value="1"/>
</dbReference>
<dbReference type="Gene3D" id="2.40.10.120">
    <property type="match status" value="1"/>
</dbReference>
<keyword evidence="8" id="KW-0677">Repeat</keyword>